<comment type="caution">
    <text evidence="2">The sequence shown here is derived from an EMBL/GenBank/DDBJ whole genome shotgun (WGS) entry which is preliminary data.</text>
</comment>
<keyword evidence="3" id="KW-1185">Reference proteome</keyword>
<dbReference type="EMBL" id="JBHSGV010000003">
    <property type="protein sequence ID" value="MFC4747242.1"/>
    <property type="molecule type" value="Genomic_DNA"/>
</dbReference>
<dbReference type="InterPro" id="IPR036291">
    <property type="entry name" value="NAD(P)-bd_dom_sf"/>
</dbReference>
<dbReference type="RefSeq" id="WP_213257660.1">
    <property type="nucleotide sequence ID" value="NZ_JAGYWA010000003.1"/>
</dbReference>
<protein>
    <submittedName>
        <fullName evidence="2">Saccharopine dehydrogenase NADP-binding domain-containing protein</fullName>
    </submittedName>
</protein>
<evidence type="ECO:0000313" key="3">
    <source>
        <dbReference type="Proteomes" id="UP001595935"/>
    </source>
</evidence>
<reference evidence="3" key="1">
    <citation type="journal article" date="2019" name="Int. J. Syst. Evol. Microbiol.">
        <title>The Global Catalogue of Microorganisms (GCM) 10K type strain sequencing project: providing services to taxonomists for standard genome sequencing and annotation.</title>
        <authorList>
            <consortium name="The Broad Institute Genomics Platform"/>
            <consortium name="The Broad Institute Genome Sequencing Center for Infectious Disease"/>
            <person name="Wu L."/>
            <person name="Ma J."/>
        </authorList>
    </citation>
    <scope>NUCLEOTIDE SEQUENCE [LARGE SCALE GENOMIC DNA]</scope>
    <source>
        <strain evidence="3">WYCCWR 13023</strain>
    </source>
</reference>
<dbReference type="PANTHER" id="PTHR43781:SF1">
    <property type="entry name" value="SACCHAROPINE DEHYDROGENASE"/>
    <property type="match status" value="1"/>
</dbReference>
<name>A0ABV9PCT0_9FLAO</name>
<proteinExistence type="predicted"/>
<evidence type="ECO:0000313" key="2">
    <source>
        <dbReference type="EMBL" id="MFC4747242.1"/>
    </source>
</evidence>
<dbReference type="PANTHER" id="PTHR43781">
    <property type="entry name" value="SACCHAROPINE DEHYDROGENASE"/>
    <property type="match status" value="1"/>
</dbReference>
<organism evidence="2 3">
    <name type="scientific">Flavobacterium branchiicola</name>
    <dbReference type="NCBI Taxonomy" id="1114875"/>
    <lineage>
        <taxon>Bacteria</taxon>
        <taxon>Pseudomonadati</taxon>
        <taxon>Bacteroidota</taxon>
        <taxon>Flavobacteriia</taxon>
        <taxon>Flavobacteriales</taxon>
        <taxon>Flavobacteriaceae</taxon>
        <taxon>Flavobacterium</taxon>
    </lineage>
</organism>
<dbReference type="Proteomes" id="UP001595935">
    <property type="component" value="Unassembled WGS sequence"/>
</dbReference>
<dbReference type="Pfam" id="PF03435">
    <property type="entry name" value="Sacchrp_dh_NADP"/>
    <property type="match status" value="1"/>
</dbReference>
<dbReference type="Gene3D" id="3.40.50.720">
    <property type="entry name" value="NAD(P)-binding Rossmann-like Domain"/>
    <property type="match status" value="1"/>
</dbReference>
<gene>
    <name evidence="2" type="ORF">ACFO5S_07285</name>
</gene>
<feature type="domain" description="Saccharopine dehydrogenase NADP binding" evidence="1">
    <location>
        <begin position="5"/>
        <end position="114"/>
    </location>
</feature>
<dbReference type="InterPro" id="IPR005097">
    <property type="entry name" value="Sacchrp_dh_NADP-bd"/>
</dbReference>
<evidence type="ECO:0000259" key="1">
    <source>
        <dbReference type="Pfam" id="PF03435"/>
    </source>
</evidence>
<accession>A0ABV9PCT0</accession>
<dbReference type="SUPFAM" id="SSF51735">
    <property type="entry name" value="NAD(P)-binding Rossmann-fold domains"/>
    <property type="match status" value="1"/>
</dbReference>
<sequence length="344" mass="38057">MENKIVIYGAYGHTGKFLVAQLYQQGYKPILSGRDAEKLIAFGKVYPDLITKVADINKPQTLDAAFADAEIIVNCAGPFLDTAEPIIKSAIRLEKHYLDVSAEQKAVLDIFEQFSEQAKLANVAIIPAAAFYGGLGDLLSTTLTKDWDKVDEISSYIGLDSWHPTKGTRLTGERNHYQRFSFANHSLQPVREVQSKSWDFPGPIFTKDVITVPLSEIITISRHINVHTINTYLSQNSITDIRNSETPEPKAVDSKNRSSQVFCMEVIAVKGNKRRTISAQGIDIYAVTAPLIVEAVKRILNGEVIKKGVTTLGEAFDATDFLHSLDVDDIVVSEIKETEISSLN</sequence>